<feature type="region of interest" description="Disordered" evidence="2">
    <location>
        <begin position="162"/>
        <end position="197"/>
    </location>
</feature>
<dbReference type="STRING" id="8078.ENSFHEP00000000967"/>
<dbReference type="EMBL" id="GCES01050437">
    <property type="protein sequence ID" value="JAR35886.1"/>
    <property type="molecule type" value="Transcribed_RNA"/>
</dbReference>
<comment type="similarity">
    <text evidence="1">Belongs to the UPF0488 family.</text>
</comment>
<reference evidence="4" key="2">
    <citation type="submission" date="2025-05" db="UniProtKB">
        <authorList>
            <consortium name="Ensembl"/>
        </authorList>
    </citation>
    <scope>IDENTIFICATION</scope>
</reference>
<feature type="region of interest" description="Disordered" evidence="2">
    <location>
        <begin position="1"/>
        <end position="29"/>
    </location>
</feature>
<accession>A0A146X330</accession>
<name>A0A146X330_FUNHE</name>
<dbReference type="InterPro" id="IPR029274">
    <property type="entry name" value="DUF4615"/>
</dbReference>
<protein>
    <submittedName>
        <fullName evidence="4">Zgc:112185</fullName>
    </submittedName>
</protein>
<dbReference type="PANTHER" id="PTHR13602:SF2">
    <property type="entry name" value="UPF0488 PROTEIN C8ORF33"/>
    <property type="match status" value="1"/>
</dbReference>
<feature type="region of interest" description="Disordered" evidence="2">
    <location>
        <begin position="255"/>
        <end position="290"/>
    </location>
</feature>
<dbReference type="Pfam" id="PF15393">
    <property type="entry name" value="DUF4615"/>
    <property type="match status" value="1"/>
</dbReference>
<feature type="compositionally biased region" description="Polar residues" evidence="2">
    <location>
        <begin position="270"/>
        <end position="279"/>
    </location>
</feature>
<dbReference type="Proteomes" id="UP000265000">
    <property type="component" value="Unplaced"/>
</dbReference>
<evidence type="ECO:0000256" key="2">
    <source>
        <dbReference type="SAM" id="MobiDB-lite"/>
    </source>
</evidence>
<feature type="region of interest" description="Disordered" evidence="2">
    <location>
        <begin position="41"/>
        <end position="145"/>
    </location>
</feature>
<reference evidence="3" key="1">
    <citation type="submission" date="2015-01" db="EMBL/GenBank/DDBJ databases">
        <title>EvidentialGene: Evidence-directed Construction of Complete mRNA Transcriptomes without Genomes.</title>
        <authorList>
            <person name="Gilbert D.G."/>
        </authorList>
    </citation>
    <scope>NUCLEOTIDE SEQUENCE</scope>
</reference>
<dbReference type="AlphaFoldDB" id="A0A146X330"/>
<evidence type="ECO:0000313" key="3">
    <source>
        <dbReference type="EMBL" id="JAR35886.1"/>
    </source>
</evidence>
<feature type="compositionally biased region" description="Basic residues" evidence="2">
    <location>
        <begin position="115"/>
        <end position="124"/>
    </location>
</feature>
<evidence type="ECO:0000256" key="1">
    <source>
        <dbReference type="ARBA" id="ARBA00005707"/>
    </source>
</evidence>
<dbReference type="Ensembl" id="ENSFHET00000014630.1">
    <property type="protein sequence ID" value="ENSFHEP00000000967.1"/>
    <property type="gene ID" value="ENSFHEG00000001733.1"/>
</dbReference>
<proteinExistence type="inferred from homology"/>
<dbReference type="PANTHER" id="PTHR13602">
    <property type="entry name" value="UPF0488 PROTEIN C8ORF33"/>
    <property type="match status" value="1"/>
</dbReference>
<evidence type="ECO:0000313" key="4">
    <source>
        <dbReference type="Ensembl" id="ENSFHEP00000000967.1"/>
    </source>
</evidence>
<sequence length="313" mass="34548">MTEESLLFSGDVSDPQIPPTPAEGGTSNLLWTCSDNGFRFDFFTDSAAPPEERTPPADAAQPPLSFTGQGSAFAFNFQIPPDPPAEDMDTADRTNASSPLQAGVSACTASEQSKTKKKKKKSGKKTPSDSETQQQPAEEELSAEEQLNRQLDWCIEQLELGIRSQKGTPKQKEEASRALKTLRSSKAPLVKKRQVMRAMTGDYRKKMEEEKNKQFRLIQSGEWTDWGSPERRGLFNPQLLLVLTETAAAQVQAVSDSPKKSVFHRRAEVRSQSAASEQQPEPRGGAGPILQAPEETAAFVFVPSKEEFHFNFL</sequence>
<evidence type="ECO:0000313" key="5">
    <source>
        <dbReference type="Proteomes" id="UP000265000"/>
    </source>
</evidence>
<dbReference type="GeneTree" id="ENSGT00390000000306"/>
<organism evidence="3">
    <name type="scientific">Fundulus heteroclitus</name>
    <name type="common">Killifish</name>
    <name type="synonym">Mummichog</name>
    <dbReference type="NCBI Taxonomy" id="8078"/>
    <lineage>
        <taxon>Eukaryota</taxon>
        <taxon>Metazoa</taxon>
        <taxon>Chordata</taxon>
        <taxon>Craniata</taxon>
        <taxon>Vertebrata</taxon>
        <taxon>Euteleostomi</taxon>
        <taxon>Actinopterygii</taxon>
        <taxon>Neopterygii</taxon>
        <taxon>Teleostei</taxon>
        <taxon>Neoteleostei</taxon>
        <taxon>Acanthomorphata</taxon>
        <taxon>Ovalentaria</taxon>
        <taxon>Atherinomorphae</taxon>
        <taxon>Cyprinodontiformes</taxon>
        <taxon>Fundulidae</taxon>
        <taxon>Fundulus</taxon>
    </lineage>
</organism>
<keyword evidence="5" id="KW-1185">Reference proteome</keyword>